<protein>
    <submittedName>
        <fullName evidence="2">Uncharacterized protein</fullName>
    </submittedName>
</protein>
<evidence type="ECO:0000256" key="1">
    <source>
        <dbReference type="SAM" id="MobiDB-lite"/>
    </source>
</evidence>
<evidence type="ECO:0000313" key="3">
    <source>
        <dbReference type="Proteomes" id="UP000003752"/>
    </source>
</evidence>
<dbReference type="AlphaFoldDB" id="C0XK99"/>
<dbReference type="EMBL" id="ACGP01000153">
    <property type="protein sequence ID" value="EEI24200.1"/>
    <property type="molecule type" value="Genomic_DNA"/>
</dbReference>
<feature type="non-terminal residue" evidence="2">
    <location>
        <position position="400"/>
    </location>
</feature>
<dbReference type="Proteomes" id="UP000003752">
    <property type="component" value="Unassembled WGS sequence"/>
</dbReference>
<dbReference type="HOGENOM" id="CLU_689872_0_0_9"/>
<feature type="compositionally biased region" description="Low complexity" evidence="1">
    <location>
        <begin position="327"/>
        <end position="369"/>
    </location>
</feature>
<accession>C0XK99</accession>
<gene>
    <name evidence="2" type="ORF">HMPREF0519_1660</name>
</gene>
<evidence type="ECO:0000313" key="2">
    <source>
        <dbReference type="EMBL" id="EEI24200.1"/>
    </source>
</evidence>
<proteinExistence type="predicted"/>
<sequence>MPLAYKAIVLRGGPLSFEITAKADGVQSPVKNVVGNMTQTLTPESPTTLPQIQQAMYLTADGADTVYAGTGNSESRATTYISKGVKDLTINIPIKNTSTQDVFLNEAVIFADAASDGGPAFKIGKSATSTDYLLTPTQLEVPSTDIWAGNESYGPEGLAFNTGAAGGYNFKPDGTLADQQKVNAVGIWGTLKAGANFTLKIPVYISNIDTLKNGAVYPLYYASWNTSGADSGYLNVGTFASNVTGKNATISANTPITASTFNADPASATVAKVTNNKGEAVTQEFASKTPGTYNVTLTANGYGDTTFTLTVTNGGGTGGGSTGGNTGTTTVPATPLTPATNVPTNSSSSSSTTSSSSSTPTTTTKPSTSVGPNIAVKGEAVYATKKIALYKSTSFTKSKR</sequence>
<feature type="region of interest" description="Disordered" evidence="1">
    <location>
        <begin position="313"/>
        <end position="375"/>
    </location>
</feature>
<feature type="compositionally biased region" description="Gly residues" evidence="1">
    <location>
        <begin position="313"/>
        <end position="326"/>
    </location>
</feature>
<reference evidence="2 3" key="1">
    <citation type="submission" date="2009-01" db="EMBL/GenBank/DDBJ databases">
        <authorList>
            <person name="Qin X."/>
            <person name="Bachman B."/>
            <person name="Battles P."/>
            <person name="Bell A."/>
            <person name="Bess C."/>
            <person name="Bickham C."/>
            <person name="Chaboub L."/>
            <person name="Chen D."/>
            <person name="Coyle M."/>
            <person name="Deiros D.R."/>
            <person name="Dinh H."/>
            <person name="Forbes L."/>
            <person name="Fowler G."/>
            <person name="Francisco L."/>
            <person name="Fu Q."/>
            <person name="Gubbala S."/>
            <person name="Hale W."/>
            <person name="Han Y."/>
            <person name="Hemphill L."/>
            <person name="Highlander S.K."/>
            <person name="Hirani K."/>
            <person name="Hogues M."/>
            <person name="Jackson L."/>
            <person name="Jakkamsetti A."/>
            <person name="Javaid M."/>
            <person name="Jiang H."/>
            <person name="Korchina V."/>
            <person name="Kovar C."/>
            <person name="Lara F."/>
            <person name="Lee S."/>
            <person name="Mata R."/>
            <person name="Mathew T."/>
            <person name="Moen C."/>
            <person name="Morales K."/>
            <person name="Munidasa M."/>
            <person name="Nazareth L."/>
            <person name="Ngo R."/>
            <person name="Nguyen L."/>
            <person name="Okwuonu G."/>
            <person name="Ongeri F."/>
            <person name="Patil S."/>
            <person name="Petrosino J."/>
            <person name="Pham C."/>
            <person name="Pham P."/>
            <person name="Pu L.-L."/>
            <person name="Puazo M."/>
            <person name="Raj R."/>
            <person name="Reid J."/>
            <person name="Rouhana J."/>
            <person name="Saada N."/>
            <person name="Shang Y."/>
            <person name="Simmons D."/>
            <person name="Thornton R."/>
            <person name="Warren J."/>
            <person name="Weissenberger G."/>
            <person name="Zhang J."/>
            <person name="Zhang L."/>
            <person name="Zhou C."/>
            <person name="Zhu D."/>
            <person name="Muzny D."/>
            <person name="Worley K."/>
            <person name="Gibbs R."/>
        </authorList>
    </citation>
    <scope>NUCLEOTIDE SEQUENCE [LARGE SCALE GENOMIC DNA]</scope>
    <source>
        <strain evidence="3">ATCC 8290 / DSM 20176 / CCUG 30140 / JCM 1155 / KCTC 3500 / NBRC 15886 / NCIMB 8040 / NRRL B-1843 / 9</strain>
    </source>
</reference>
<organism evidence="2 3">
    <name type="scientific">Lentilactobacillus hilgardii (strain ATCC 8290 / DSM 20176 / CCUG 30140 / JCM 1155 / KCTC 3500 / NBRC 15886 / NCIMB 8040 / NRRL B-1843 / 9)</name>
    <dbReference type="NCBI Taxonomy" id="1423757"/>
    <lineage>
        <taxon>Bacteria</taxon>
        <taxon>Bacillati</taxon>
        <taxon>Bacillota</taxon>
        <taxon>Bacilli</taxon>
        <taxon>Lactobacillales</taxon>
        <taxon>Lactobacillaceae</taxon>
        <taxon>Lentilactobacillus</taxon>
    </lineage>
</organism>
<name>C0XK99_LENH9</name>
<comment type="caution">
    <text evidence="2">The sequence shown here is derived from an EMBL/GenBank/DDBJ whole genome shotgun (WGS) entry which is preliminary data.</text>
</comment>
<keyword evidence="3" id="KW-1185">Reference proteome</keyword>